<organism evidence="2 3">
    <name type="scientific">Tabrizicola piscis</name>
    <dbReference type="NCBI Taxonomy" id="2494374"/>
    <lineage>
        <taxon>Bacteria</taxon>
        <taxon>Pseudomonadati</taxon>
        <taxon>Pseudomonadota</taxon>
        <taxon>Alphaproteobacteria</taxon>
        <taxon>Rhodobacterales</taxon>
        <taxon>Paracoccaceae</taxon>
        <taxon>Tabrizicola</taxon>
    </lineage>
</organism>
<evidence type="ECO:0000313" key="3">
    <source>
        <dbReference type="Proteomes" id="UP000282002"/>
    </source>
</evidence>
<feature type="signal peptide" evidence="1">
    <location>
        <begin position="1"/>
        <end position="24"/>
    </location>
</feature>
<dbReference type="OrthoDB" id="8401655at2"/>
<accession>A0A3S8U7H9</accession>
<feature type="chain" id="PRO_5019047106" description="Alkaline proteinase inhibitor/ Outer membrane lipoprotein Omp19 domain-containing protein" evidence="1">
    <location>
        <begin position="25"/>
        <end position="112"/>
    </location>
</feature>
<reference evidence="2 3" key="1">
    <citation type="submission" date="2018-12" db="EMBL/GenBank/DDBJ databases">
        <title>Complete genome sequencing of Tabrizicola sp. K13M18.</title>
        <authorList>
            <person name="Bae J.-W."/>
        </authorList>
    </citation>
    <scope>NUCLEOTIDE SEQUENCE [LARGE SCALE GENOMIC DNA]</scope>
    <source>
        <strain evidence="2 3">K13M18</strain>
    </source>
</reference>
<protein>
    <recommendedName>
        <fullName evidence="4">Alkaline proteinase inhibitor/ Outer membrane lipoprotein Omp19 domain-containing protein</fullName>
    </recommendedName>
</protein>
<dbReference type="AlphaFoldDB" id="A0A3S8U7H9"/>
<name>A0A3S8U7H9_9RHOB</name>
<dbReference type="KEGG" id="taw:EI545_12200"/>
<evidence type="ECO:0008006" key="4">
    <source>
        <dbReference type="Google" id="ProtNLM"/>
    </source>
</evidence>
<proteinExistence type="predicted"/>
<evidence type="ECO:0000256" key="1">
    <source>
        <dbReference type="SAM" id="SignalP"/>
    </source>
</evidence>
<gene>
    <name evidence="2" type="ORF">EI545_12200</name>
</gene>
<sequence>MKTIRILQAVTLVVAISLPLAANAESPASTVADGKPWNLTAPNGRKMAITFFQDGKVKMKMGMMSRNMTWQPTKEGICLIGTPNGDRCMRLEPTANGFVGFNGEEQTLTLSR</sequence>
<keyword evidence="3" id="KW-1185">Reference proteome</keyword>
<dbReference type="RefSeq" id="WP_125325722.1">
    <property type="nucleotide sequence ID" value="NZ_CP034328.1"/>
</dbReference>
<evidence type="ECO:0000313" key="2">
    <source>
        <dbReference type="EMBL" id="AZL59527.1"/>
    </source>
</evidence>
<dbReference type="Proteomes" id="UP000282002">
    <property type="component" value="Chromosome"/>
</dbReference>
<dbReference type="EMBL" id="CP034328">
    <property type="protein sequence ID" value="AZL59527.1"/>
    <property type="molecule type" value="Genomic_DNA"/>
</dbReference>
<keyword evidence="1" id="KW-0732">Signal</keyword>